<dbReference type="Gene3D" id="2.40.50.100">
    <property type="match status" value="1"/>
</dbReference>
<accession>A0A1H2XTQ5</accession>
<proteinExistence type="predicted"/>
<dbReference type="PROSITE" id="PS50968">
    <property type="entry name" value="BIOTINYL_LIPOYL"/>
    <property type="match status" value="1"/>
</dbReference>
<dbReference type="Pfam" id="PF00364">
    <property type="entry name" value="Biotin_lipoyl"/>
    <property type="match status" value="1"/>
</dbReference>
<keyword evidence="5" id="KW-1185">Reference proteome</keyword>
<dbReference type="AlphaFoldDB" id="A0A1H2XTQ5"/>
<keyword evidence="1" id="KW-0092">Biotin</keyword>
<evidence type="ECO:0000256" key="2">
    <source>
        <dbReference type="SAM" id="MobiDB-lite"/>
    </source>
</evidence>
<dbReference type="InterPro" id="IPR050709">
    <property type="entry name" value="Biotin_Carboxyl_Carrier/Decarb"/>
</dbReference>
<evidence type="ECO:0000313" key="4">
    <source>
        <dbReference type="EMBL" id="SDW96236.1"/>
    </source>
</evidence>
<protein>
    <submittedName>
        <fullName evidence="4">Biotin-requiring enzyme</fullName>
    </submittedName>
</protein>
<feature type="region of interest" description="Disordered" evidence="2">
    <location>
        <begin position="19"/>
        <end position="47"/>
    </location>
</feature>
<dbReference type="PANTHER" id="PTHR45266:SF3">
    <property type="entry name" value="OXALOACETATE DECARBOXYLASE ALPHA CHAIN"/>
    <property type="match status" value="1"/>
</dbReference>
<evidence type="ECO:0000256" key="1">
    <source>
        <dbReference type="ARBA" id="ARBA00023267"/>
    </source>
</evidence>
<name>A0A1H2XTQ5_9FIRM</name>
<dbReference type="InterPro" id="IPR011053">
    <property type="entry name" value="Single_hybrid_motif"/>
</dbReference>
<dbReference type="PANTHER" id="PTHR45266">
    <property type="entry name" value="OXALOACETATE DECARBOXYLASE ALPHA CHAIN"/>
    <property type="match status" value="1"/>
</dbReference>
<dbReference type="FunFam" id="2.40.50.100:FF:000003">
    <property type="entry name" value="Acetyl-CoA carboxylase biotin carboxyl carrier protein"/>
    <property type="match status" value="1"/>
</dbReference>
<reference evidence="4 5" key="1">
    <citation type="submission" date="2016-10" db="EMBL/GenBank/DDBJ databases">
        <authorList>
            <person name="de Groot N.N."/>
        </authorList>
    </citation>
    <scope>NUCLEOTIDE SEQUENCE [LARGE SCALE GENOMIC DNA]</scope>
    <source>
        <strain evidence="4 5">DSM 23310</strain>
    </source>
</reference>
<gene>
    <name evidence="4" type="ORF">SAMN05660923_01527</name>
</gene>
<dbReference type="RefSeq" id="WP_093752417.1">
    <property type="nucleotide sequence ID" value="NZ_FNNG01000005.1"/>
</dbReference>
<dbReference type="SUPFAM" id="SSF51230">
    <property type="entry name" value="Single hybrid motif"/>
    <property type="match status" value="1"/>
</dbReference>
<dbReference type="InterPro" id="IPR000089">
    <property type="entry name" value="Biotin_lipoyl"/>
</dbReference>
<dbReference type="EMBL" id="FNNG01000005">
    <property type="protein sequence ID" value="SDW96236.1"/>
    <property type="molecule type" value="Genomic_DNA"/>
</dbReference>
<sequence length="136" mass="14935">MRKFLIKVNGNQYEVEVEEIKEDASSTPQKNIQPILKPTSEPAVQPTAPLKSEELKVEKEITVQEGEEVVEAPMPGTILSINVKEGDMVEEGQILAILEAMKMENEILAPRNGKVIKVVTTQGASVNTGDKLIIIK</sequence>
<dbReference type="InterPro" id="IPR001882">
    <property type="entry name" value="Biotin_BS"/>
</dbReference>
<organism evidence="4 5">
    <name type="scientific">Tepidimicrobium xylanilyticum</name>
    <dbReference type="NCBI Taxonomy" id="1123352"/>
    <lineage>
        <taxon>Bacteria</taxon>
        <taxon>Bacillati</taxon>
        <taxon>Bacillota</taxon>
        <taxon>Tissierellia</taxon>
        <taxon>Tissierellales</taxon>
        <taxon>Tepidimicrobiaceae</taxon>
        <taxon>Tepidimicrobium</taxon>
    </lineage>
</organism>
<dbReference type="Proteomes" id="UP000198828">
    <property type="component" value="Unassembled WGS sequence"/>
</dbReference>
<dbReference type="CDD" id="cd06850">
    <property type="entry name" value="biotinyl_domain"/>
    <property type="match status" value="1"/>
</dbReference>
<evidence type="ECO:0000313" key="5">
    <source>
        <dbReference type="Proteomes" id="UP000198828"/>
    </source>
</evidence>
<dbReference type="OrthoDB" id="9812676at2"/>
<evidence type="ECO:0000259" key="3">
    <source>
        <dbReference type="PROSITE" id="PS50968"/>
    </source>
</evidence>
<feature type="domain" description="Lipoyl-binding" evidence="3">
    <location>
        <begin position="56"/>
        <end position="136"/>
    </location>
</feature>
<dbReference type="PROSITE" id="PS00188">
    <property type="entry name" value="BIOTIN"/>
    <property type="match status" value="1"/>
</dbReference>